<dbReference type="InterPro" id="IPR013719">
    <property type="entry name" value="RTT106/SPT16-like_middle_dom"/>
</dbReference>
<accession>A0ABR3V2P3</accession>
<dbReference type="Pfam" id="PF08512">
    <property type="entry name" value="Rttp106-like_middle"/>
    <property type="match status" value="1"/>
</dbReference>
<evidence type="ECO:0000256" key="3">
    <source>
        <dbReference type="ARBA" id="ARBA00038654"/>
    </source>
</evidence>
<dbReference type="PANTHER" id="PTHR45849:SF3">
    <property type="entry name" value="HISTONE CHAPERONE RTT106"/>
    <property type="match status" value="1"/>
</dbReference>
<feature type="region of interest" description="Disordered" evidence="4">
    <location>
        <begin position="365"/>
        <end position="460"/>
    </location>
</feature>
<feature type="compositionally biased region" description="Basic and acidic residues" evidence="4">
    <location>
        <begin position="399"/>
        <end position="412"/>
    </location>
</feature>
<sequence length="460" mass="50061">MAAQLDLQTLGVVFGSRPDIVAGIQQAADTPARTTLFNNIASYVYEQLASASDQNGPASKRRRVDVAQNYPHVQANGHGSTNSGPPPASGTDAALTDPVLLEIKDVSVAAPQRKKYDLCFTRNFLYARAPGTSALVPGMVYPWKDIEHAFYLPVPDKSQVQYNYVLLPRDSYLPVAKQAVANGDKQQVLEPLVFTVPATAPKPGSIAGPSAKTAEAVSDTYSSLFHWALTTSLRSAGNHACQLIASDPKLFHSVVRQSHRPNEKAVHVKAFRGSKDGFLFFLPTGILWGFKKPLLFLPLERIVAVSYTNVLRTTFNMVVELDTDIPGSAPGAIEKEVEFGMLDQEDYQGIDENYVRRHGLADRSMAEQRKAKRELAENKRNAAGQDPAAGEGDGETMTELERAAREAEQRLQDEEDEMEEDYDPGSEGESEGEGSSSDEDDEDGEAVDGDGGENDLEDEG</sequence>
<dbReference type="PANTHER" id="PTHR45849">
    <property type="entry name" value="FACT COMPLEX SUBUNIT SSRP1"/>
    <property type="match status" value="1"/>
</dbReference>
<feature type="compositionally biased region" description="Basic and acidic residues" evidence="4">
    <location>
        <begin position="365"/>
        <end position="380"/>
    </location>
</feature>
<organism evidence="6 7">
    <name type="scientific">Humicola insolens</name>
    <name type="common">Soft-rot fungus</name>
    <dbReference type="NCBI Taxonomy" id="85995"/>
    <lineage>
        <taxon>Eukaryota</taxon>
        <taxon>Fungi</taxon>
        <taxon>Dikarya</taxon>
        <taxon>Ascomycota</taxon>
        <taxon>Pezizomycotina</taxon>
        <taxon>Sordariomycetes</taxon>
        <taxon>Sordariomycetidae</taxon>
        <taxon>Sordariales</taxon>
        <taxon>Chaetomiaceae</taxon>
        <taxon>Mycothermus</taxon>
    </lineage>
</organism>
<feature type="compositionally biased region" description="Acidic residues" evidence="4">
    <location>
        <begin position="413"/>
        <end position="460"/>
    </location>
</feature>
<gene>
    <name evidence="6" type="ORF">VTJ49DRAFT_5737</name>
</gene>
<protein>
    <recommendedName>
        <fullName evidence="5">Histone chaperone RTT106/FACT complex subunit SPT16-like middle domain-containing protein</fullName>
    </recommendedName>
</protein>
<evidence type="ECO:0000256" key="2">
    <source>
        <dbReference type="ARBA" id="ARBA00037550"/>
    </source>
</evidence>
<dbReference type="Gene3D" id="2.30.29.30">
    <property type="entry name" value="Pleckstrin-homology domain (PH domain)/Phosphotyrosine-binding domain (PTB)"/>
    <property type="match status" value="1"/>
</dbReference>
<evidence type="ECO:0000256" key="4">
    <source>
        <dbReference type="SAM" id="MobiDB-lite"/>
    </source>
</evidence>
<reference evidence="6 7" key="1">
    <citation type="journal article" date="2024" name="Commun. Biol.">
        <title>Comparative genomic analysis of thermophilic fungi reveals convergent evolutionary adaptations and gene losses.</title>
        <authorList>
            <person name="Steindorff A.S."/>
            <person name="Aguilar-Pontes M.V."/>
            <person name="Robinson A.J."/>
            <person name="Andreopoulos B."/>
            <person name="LaButti K."/>
            <person name="Kuo A."/>
            <person name="Mondo S."/>
            <person name="Riley R."/>
            <person name="Otillar R."/>
            <person name="Haridas S."/>
            <person name="Lipzen A."/>
            <person name="Grimwood J."/>
            <person name="Schmutz J."/>
            <person name="Clum A."/>
            <person name="Reid I.D."/>
            <person name="Moisan M.C."/>
            <person name="Butler G."/>
            <person name="Nguyen T.T.M."/>
            <person name="Dewar K."/>
            <person name="Conant G."/>
            <person name="Drula E."/>
            <person name="Henrissat B."/>
            <person name="Hansel C."/>
            <person name="Singer S."/>
            <person name="Hutchinson M.I."/>
            <person name="de Vries R.P."/>
            <person name="Natvig D.O."/>
            <person name="Powell A.J."/>
            <person name="Tsang A."/>
            <person name="Grigoriev I.V."/>
        </authorList>
    </citation>
    <scope>NUCLEOTIDE SEQUENCE [LARGE SCALE GENOMIC DNA]</scope>
    <source>
        <strain evidence="6 7">CBS 620.91</strain>
    </source>
</reference>
<comment type="caution">
    <text evidence="6">The sequence shown here is derived from an EMBL/GenBank/DDBJ whole genome shotgun (WGS) entry which is preliminary data.</text>
</comment>
<keyword evidence="7" id="KW-1185">Reference proteome</keyword>
<comment type="similarity">
    <text evidence="1">Belongs to the RTT106 family.</text>
</comment>
<name>A0ABR3V2P3_HUMIN</name>
<dbReference type="SMART" id="SM01287">
    <property type="entry name" value="Rtt106"/>
    <property type="match status" value="1"/>
</dbReference>
<evidence type="ECO:0000313" key="6">
    <source>
        <dbReference type="EMBL" id="KAL1835989.1"/>
    </source>
</evidence>
<comment type="subunit">
    <text evidence="3">Interacts with histones H3 and H4.</text>
</comment>
<proteinExistence type="inferred from homology"/>
<evidence type="ECO:0000313" key="7">
    <source>
        <dbReference type="Proteomes" id="UP001583172"/>
    </source>
</evidence>
<dbReference type="InterPro" id="IPR011993">
    <property type="entry name" value="PH-like_dom_sf"/>
</dbReference>
<dbReference type="InterPro" id="IPR050454">
    <property type="entry name" value="RTT106/SSRP1_HistChap/FACT"/>
</dbReference>
<feature type="region of interest" description="Disordered" evidence="4">
    <location>
        <begin position="72"/>
        <end position="93"/>
    </location>
</feature>
<dbReference type="Proteomes" id="UP001583172">
    <property type="component" value="Unassembled WGS sequence"/>
</dbReference>
<dbReference type="Gene3D" id="2.30.29.120">
    <property type="match status" value="1"/>
</dbReference>
<evidence type="ECO:0000256" key="1">
    <source>
        <dbReference type="ARBA" id="ARBA00006159"/>
    </source>
</evidence>
<dbReference type="EMBL" id="JAZGSY010000487">
    <property type="protein sequence ID" value="KAL1835989.1"/>
    <property type="molecule type" value="Genomic_DNA"/>
</dbReference>
<dbReference type="SUPFAM" id="SSF50729">
    <property type="entry name" value="PH domain-like"/>
    <property type="match status" value="1"/>
</dbReference>
<feature type="domain" description="Histone chaperone RTT106/FACT complex subunit SPT16-like middle" evidence="5">
    <location>
        <begin position="265"/>
        <end position="365"/>
    </location>
</feature>
<comment type="function">
    <text evidence="2">Histones H3 and H4 chaperone involved in the nucleosome formation and heterochromatin silencing. Required for the deposition of H3K56ac-carrying H3-H4 complex onto newly-replicated DNA. Plays a role in the transcriptional regulation of the cell-cycle dependent histone genes by creating a repressive structure at the core histone gene promoter.</text>
</comment>
<evidence type="ECO:0000259" key="5">
    <source>
        <dbReference type="SMART" id="SM01287"/>
    </source>
</evidence>